<protein>
    <submittedName>
        <fullName evidence="1">Uncharacterized protein</fullName>
    </submittedName>
</protein>
<accession>A0A6J5QDX4</accession>
<gene>
    <name evidence="1" type="ORF">UFOVP1049_45</name>
</gene>
<evidence type="ECO:0000313" key="1">
    <source>
        <dbReference type="EMBL" id="CAB4180516.1"/>
    </source>
</evidence>
<proteinExistence type="predicted"/>
<organism evidence="1">
    <name type="scientific">uncultured Caudovirales phage</name>
    <dbReference type="NCBI Taxonomy" id="2100421"/>
    <lineage>
        <taxon>Viruses</taxon>
        <taxon>Duplodnaviria</taxon>
        <taxon>Heunggongvirae</taxon>
        <taxon>Uroviricota</taxon>
        <taxon>Caudoviricetes</taxon>
        <taxon>Peduoviridae</taxon>
        <taxon>Maltschvirus</taxon>
        <taxon>Maltschvirus maltsch</taxon>
    </lineage>
</organism>
<reference evidence="1" key="1">
    <citation type="submission" date="2020-05" db="EMBL/GenBank/DDBJ databases">
        <authorList>
            <person name="Chiriac C."/>
            <person name="Salcher M."/>
            <person name="Ghai R."/>
            <person name="Kavagutti S V."/>
        </authorList>
    </citation>
    <scope>NUCLEOTIDE SEQUENCE</scope>
</reference>
<name>A0A6J5QDX4_9CAUD</name>
<dbReference type="EMBL" id="LR796986">
    <property type="protein sequence ID" value="CAB4180516.1"/>
    <property type="molecule type" value="Genomic_DNA"/>
</dbReference>
<sequence length="100" mass="11283">MEDEHMKLKPFMTYMTEVDHTSLRKFARAKKITMAQLIREGVSMRMSDGTYASGFNDGIKASIESIGKLPAAQMRFPSGQSFAELISDELFKRMIVGNTK</sequence>